<dbReference type="EMBL" id="QRAN01000010">
    <property type="protein sequence ID" value="RLQ21713.1"/>
    <property type="molecule type" value="Genomic_DNA"/>
</dbReference>
<proteinExistence type="predicted"/>
<organism evidence="2 3">
    <name type="scientific">Seongchinamella sediminis</name>
    <dbReference type="NCBI Taxonomy" id="2283635"/>
    <lineage>
        <taxon>Bacteria</taxon>
        <taxon>Pseudomonadati</taxon>
        <taxon>Pseudomonadota</taxon>
        <taxon>Gammaproteobacteria</taxon>
        <taxon>Cellvibrionales</taxon>
        <taxon>Halieaceae</taxon>
        <taxon>Seongchinamella</taxon>
    </lineage>
</organism>
<gene>
    <name evidence="2" type="ORF">DWB85_10485</name>
</gene>
<dbReference type="AlphaFoldDB" id="A0A3L7E001"/>
<name>A0A3L7E001_9GAMM</name>
<keyword evidence="1" id="KW-0472">Membrane</keyword>
<comment type="caution">
    <text evidence="2">The sequence shown here is derived from an EMBL/GenBank/DDBJ whole genome shotgun (WGS) entry which is preliminary data.</text>
</comment>
<evidence type="ECO:0000313" key="2">
    <source>
        <dbReference type="EMBL" id="RLQ21713.1"/>
    </source>
</evidence>
<dbReference type="Proteomes" id="UP000265509">
    <property type="component" value="Unassembled WGS sequence"/>
</dbReference>
<feature type="transmembrane region" description="Helical" evidence="1">
    <location>
        <begin position="136"/>
        <end position="153"/>
    </location>
</feature>
<evidence type="ECO:0000313" key="3">
    <source>
        <dbReference type="Proteomes" id="UP000265509"/>
    </source>
</evidence>
<keyword evidence="3" id="KW-1185">Reference proteome</keyword>
<keyword evidence="1" id="KW-0812">Transmembrane</keyword>
<accession>A0A3L7E001</accession>
<reference evidence="2 3" key="1">
    <citation type="submission" date="2018-07" db="EMBL/GenBank/DDBJ databases">
        <title>Halioglobus sp. genome submission.</title>
        <authorList>
            <person name="Ye M.-Q."/>
            <person name="Du Z.-J."/>
        </authorList>
    </citation>
    <scope>NUCLEOTIDE SEQUENCE [LARGE SCALE GENOMIC DNA]</scope>
    <source>
        <strain evidence="2 3">U0301</strain>
    </source>
</reference>
<evidence type="ECO:0000256" key="1">
    <source>
        <dbReference type="SAM" id="Phobius"/>
    </source>
</evidence>
<keyword evidence="1" id="KW-1133">Transmembrane helix</keyword>
<protein>
    <submittedName>
        <fullName evidence="2">Uncharacterized protein</fullName>
    </submittedName>
</protein>
<sequence length="161" mass="16733">MFDGGTPSAPVAYQLSQSVSVPSGVSAATLSWSQSVVASFSGAPRVLAVEITNAAGDTILDTIRSTDYLGSESTGWTSETEDLTANLAALEGQTVNLRFSVYISENWTGPAGLGLDSVSLDITAAPQSPPAPVPTMSLYGLLATALGIIFLATPRLRRHFK</sequence>